<accession>A0A250WXS8</accession>
<keyword evidence="1" id="KW-0812">Transmembrane</keyword>
<dbReference type="Proteomes" id="UP000232323">
    <property type="component" value="Unassembled WGS sequence"/>
</dbReference>
<organism evidence="2 3">
    <name type="scientific">Chlamydomonas eustigma</name>
    <dbReference type="NCBI Taxonomy" id="1157962"/>
    <lineage>
        <taxon>Eukaryota</taxon>
        <taxon>Viridiplantae</taxon>
        <taxon>Chlorophyta</taxon>
        <taxon>core chlorophytes</taxon>
        <taxon>Chlorophyceae</taxon>
        <taxon>CS clade</taxon>
        <taxon>Chlamydomonadales</taxon>
        <taxon>Chlamydomonadaceae</taxon>
        <taxon>Chlamydomonas</taxon>
    </lineage>
</organism>
<proteinExistence type="predicted"/>
<evidence type="ECO:0000256" key="1">
    <source>
        <dbReference type="SAM" id="Phobius"/>
    </source>
</evidence>
<evidence type="ECO:0000313" key="2">
    <source>
        <dbReference type="EMBL" id="GAX75637.1"/>
    </source>
</evidence>
<dbReference type="AlphaFoldDB" id="A0A250WXS8"/>
<keyword evidence="1" id="KW-1133">Transmembrane helix</keyword>
<dbReference type="EMBL" id="BEGY01000013">
    <property type="protein sequence ID" value="GAX75637.1"/>
    <property type="molecule type" value="Genomic_DNA"/>
</dbReference>
<gene>
    <name evidence="2" type="ORF">CEUSTIGMA_g3081.t1</name>
</gene>
<name>A0A250WXS8_9CHLO</name>
<comment type="caution">
    <text evidence="2">The sequence shown here is derived from an EMBL/GenBank/DDBJ whole genome shotgun (WGS) entry which is preliminary data.</text>
</comment>
<sequence length="361" mass="38606">MLIKCYLKLGNPDEWIMNKMAIDDDFIEVILHAATAATIEDYVDYDKTAEAAAAIITTAASIADEVADEAAAAATAITKITDEEISDHHLHHHHLSSAGCSGSYGSRVHVALTVTMVTDESGDADVDAEANEINEGCSGSYGSRVHVALTVTMVTDESGDADVDAEANEINEEAHELPSALSTGRSTERLTALLGISNLVSPLLILTHMAGGVLLVFALQANIALSLGDTAVSYWGLTAACLLISYLCGQAADVGRKVPTIFYEKIYRAGCSRVEVLVIFKHMLGTMLLLAWNSYMACRHGHDKLCVVATLGGLCLLPYALLQSLEIPGKITDPELKEKLRDAAMYLLSFIRPRRKGAAQG</sequence>
<feature type="transmembrane region" description="Helical" evidence="1">
    <location>
        <begin position="305"/>
        <end position="322"/>
    </location>
</feature>
<protein>
    <submittedName>
        <fullName evidence="2">Uncharacterized protein</fullName>
    </submittedName>
</protein>
<evidence type="ECO:0000313" key="3">
    <source>
        <dbReference type="Proteomes" id="UP000232323"/>
    </source>
</evidence>
<feature type="transmembrane region" description="Helical" evidence="1">
    <location>
        <begin position="199"/>
        <end position="219"/>
    </location>
</feature>
<feature type="transmembrane region" description="Helical" evidence="1">
    <location>
        <begin position="272"/>
        <end position="293"/>
    </location>
</feature>
<keyword evidence="1" id="KW-0472">Membrane</keyword>
<keyword evidence="3" id="KW-1185">Reference proteome</keyword>
<reference evidence="2 3" key="1">
    <citation type="submission" date="2017-08" db="EMBL/GenBank/DDBJ databases">
        <title>Acidophilic green algal genome provides insights into adaptation to an acidic environment.</title>
        <authorList>
            <person name="Hirooka S."/>
            <person name="Hirose Y."/>
            <person name="Kanesaki Y."/>
            <person name="Higuchi S."/>
            <person name="Fujiwara T."/>
            <person name="Onuma R."/>
            <person name="Era A."/>
            <person name="Ohbayashi R."/>
            <person name="Uzuka A."/>
            <person name="Nozaki H."/>
            <person name="Yoshikawa H."/>
            <person name="Miyagishima S.Y."/>
        </authorList>
    </citation>
    <scope>NUCLEOTIDE SEQUENCE [LARGE SCALE GENOMIC DNA]</scope>
    <source>
        <strain evidence="2 3">NIES-2499</strain>
    </source>
</reference>
<feature type="transmembrane region" description="Helical" evidence="1">
    <location>
        <begin position="231"/>
        <end position="252"/>
    </location>
</feature>